<evidence type="ECO:0000313" key="1">
    <source>
        <dbReference type="EMBL" id="MBW88074.1"/>
    </source>
</evidence>
<organism evidence="1">
    <name type="scientific">Rhizophora mucronata</name>
    <name type="common">Asiatic mangrove</name>
    <dbReference type="NCBI Taxonomy" id="61149"/>
    <lineage>
        <taxon>Eukaryota</taxon>
        <taxon>Viridiplantae</taxon>
        <taxon>Streptophyta</taxon>
        <taxon>Embryophyta</taxon>
        <taxon>Tracheophyta</taxon>
        <taxon>Spermatophyta</taxon>
        <taxon>Magnoliopsida</taxon>
        <taxon>eudicotyledons</taxon>
        <taxon>Gunneridae</taxon>
        <taxon>Pentapetalae</taxon>
        <taxon>rosids</taxon>
        <taxon>fabids</taxon>
        <taxon>Malpighiales</taxon>
        <taxon>Rhizophoraceae</taxon>
        <taxon>Rhizophora</taxon>
    </lineage>
</organism>
<proteinExistence type="predicted"/>
<reference evidence="1" key="1">
    <citation type="submission" date="2018-02" db="EMBL/GenBank/DDBJ databases">
        <title>Rhizophora mucronata_Transcriptome.</title>
        <authorList>
            <person name="Meera S.P."/>
            <person name="Sreeshan A."/>
            <person name="Augustine A."/>
        </authorList>
    </citation>
    <scope>NUCLEOTIDE SEQUENCE</scope>
    <source>
        <tissue evidence="1">Leaf</tissue>
    </source>
</reference>
<name>A0A2P2J3J2_RHIMU</name>
<protein>
    <submittedName>
        <fullName evidence="1">Uncharacterized protein</fullName>
    </submittedName>
</protein>
<sequence>MFCLCLFCS</sequence>
<dbReference type="EMBL" id="GGEC01007591">
    <property type="protein sequence ID" value="MBW88074.1"/>
    <property type="molecule type" value="Transcribed_RNA"/>
</dbReference>
<accession>A0A2P2J3J2</accession>